<dbReference type="EMBL" id="JBHSAS010000006">
    <property type="protein sequence ID" value="MFC4026374.1"/>
    <property type="molecule type" value="Genomic_DNA"/>
</dbReference>
<protein>
    <submittedName>
        <fullName evidence="2">DUF3078 domain-containing protein</fullName>
    </submittedName>
</protein>
<dbReference type="RefSeq" id="WP_290236268.1">
    <property type="nucleotide sequence ID" value="NZ_JAUFPZ010000002.1"/>
</dbReference>
<gene>
    <name evidence="2" type="ORF">ACFOS1_03080</name>
</gene>
<evidence type="ECO:0000313" key="2">
    <source>
        <dbReference type="EMBL" id="MFC4026374.1"/>
    </source>
</evidence>
<proteinExistence type="predicted"/>
<keyword evidence="1" id="KW-0732">Signal</keyword>
<dbReference type="InterPro" id="IPR021428">
    <property type="entry name" value="DUF3078"/>
</dbReference>
<feature type="signal peptide" evidence="1">
    <location>
        <begin position="1"/>
        <end position="25"/>
    </location>
</feature>
<dbReference type="Pfam" id="PF11276">
    <property type="entry name" value="DUF3078"/>
    <property type="match status" value="1"/>
</dbReference>
<evidence type="ECO:0000313" key="3">
    <source>
        <dbReference type="Proteomes" id="UP001595793"/>
    </source>
</evidence>
<feature type="chain" id="PRO_5045416685" evidence="1">
    <location>
        <begin position="26"/>
        <end position="332"/>
    </location>
</feature>
<keyword evidence="3" id="KW-1185">Reference proteome</keyword>
<reference evidence="3" key="1">
    <citation type="journal article" date="2019" name="Int. J. Syst. Evol. Microbiol.">
        <title>The Global Catalogue of Microorganisms (GCM) 10K type strain sequencing project: providing services to taxonomists for standard genome sequencing and annotation.</title>
        <authorList>
            <consortium name="The Broad Institute Genomics Platform"/>
            <consortium name="The Broad Institute Genome Sequencing Center for Infectious Disease"/>
            <person name="Wu L."/>
            <person name="Ma J."/>
        </authorList>
    </citation>
    <scope>NUCLEOTIDE SEQUENCE [LARGE SCALE GENOMIC DNA]</scope>
    <source>
        <strain evidence="3">CECT 9128</strain>
    </source>
</reference>
<organism evidence="2 3">
    <name type="scientific">Zunongwangia endophytica</name>
    <dbReference type="NCBI Taxonomy" id="1808945"/>
    <lineage>
        <taxon>Bacteria</taxon>
        <taxon>Pseudomonadati</taxon>
        <taxon>Bacteroidota</taxon>
        <taxon>Flavobacteriia</taxon>
        <taxon>Flavobacteriales</taxon>
        <taxon>Flavobacteriaceae</taxon>
        <taxon>Zunongwangia</taxon>
    </lineage>
</organism>
<sequence>MKARLILSLISISFFLGVFSLPTYAQNQTAQDTTQTPQDSADVEQVVIYWSEKNAVGVNLNEVAFVNWNAGGNNSIAALFHGEFERNFKKKFTNWKNYLSFRYGLNSQQGQELRKTDDQLHFKTTFGYRADSVSNWYYSGNIDFRTQFSNGYKYPNKDAAISRFMAPGYLLIGVGTQFSHPDENFNAYISPVTEKSTFVLDQRLANEGAYGVEGAEYDDDGNLIKEGNKVRTEFGFLVTSDYKTQVFPNVNMNTQISLYSDYLNKFGNIDIDWQLNFDMKVNDFIKANIGSHILYDDDVKYKEDTNDDGELETLGPRVQWKQLLGIGFTYVF</sequence>
<evidence type="ECO:0000256" key="1">
    <source>
        <dbReference type="SAM" id="SignalP"/>
    </source>
</evidence>
<dbReference type="Proteomes" id="UP001595793">
    <property type="component" value="Unassembled WGS sequence"/>
</dbReference>
<name>A0ABV8H2Q8_9FLAO</name>
<accession>A0ABV8H2Q8</accession>
<comment type="caution">
    <text evidence="2">The sequence shown here is derived from an EMBL/GenBank/DDBJ whole genome shotgun (WGS) entry which is preliminary data.</text>
</comment>